<evidence type="ECO:0000313" key="14">
    <source>
        <dbReference type="RefSeq" id="XP_030047042.1"/>
    </source>
</evidence>
<dbReference type="Pfam" id="PF00001">
    <property type="entry name" value="7tm_1"/>
    <property type="match status" value="1"/>
</dbReference>
<evidence type="ECO:0000256" key="2">
    <source>
        <dbReference type="ARBA" id="ARBA00022475"/>
    </source>
</evidence>
<feature type="domain" description="G-protein coupled receptors family 1 profile" evidence="12">
    <location>
        <begin position="50"/>
        <end position="280"/>
    </location>
</feature>
<dbReference type="InParanoid" id="A0A6P7WV48"/>
<keyword evidence="5 10" id="KW-0297">G-protein coupled receptor</keyword>
<evidence type="ECO:0000256" key="8">
    <source>
        <dbReference type="ARBA" id="ARBA00023224"/>
    </source>
</evidence>
<evidence type="ECO:0000256" key="11">
    <source>
        <dbReference type="SAM" id="Phobius"/>
    </source>
</evidence>
<dbReference type="Proteomes" id="UP000515156">
    <property type="component" value="Chromosome 1"/>
</dbReference>
<keyword evidence="3 10" id="KW-0812">Transmembrane</keyword>
<dbReference type="GeneID" id="115461406"/>
<evidence type="ECO:0000313" key="13">
    <source>
        <dbReference type="Proteomes" id="UP000515156"/>
    </source>
</evidence>
<evidence type="ECO:0000256" key="6">
    <source>
        <dbReference type="ARBA" id="ARBA00023136"/>
    </source>
</evidence>
<keyword evidence="13" id="KW-1185">Reference proteome</keyword>
<feature type="transmembrane region" description="Helical" evidence="11">
    <location>
        <begin position="226"/>
        <end position="251"/>
    </location>
</feature>
<dbReference type="PROSITE" id="PS50262">
    <property type="entry name" value="G_PROTEIN_RECEP_F1_2"/>
    <property type="match status" value="1"/>
</dbReference>
<proteinExistence type="inferred from homology"/>
<feature type="transmembrane region" description="Helical" evidence="11">
    <location>
        <begin position="100"/>
        <end position="125"/>
    </location>
</feature>
<dbReference type="KEGG" id="muo:115461406"/>
<dbReference type="FunFam" id="1.20.1070.10:FF:000193">
    <property type="entry name" value="Mas-related G-protein coupled receptor member E"/>
    <property type="match status" value="1"/>
</dbReference>
<evidence type="ECO:0000256" key="7">
    <source>
        <dbReference type="ARBA" id="ARBA00023170"/>
    </source>
</evidence>
<dbReference type="GO" id="GO:0004930">
    <property type="term" value="F:G protein-coupled receptor activity"/>
    <property type="evidence" value="ECO:0007669"/>
    <property type="project" value="UniProtKB-KW"/>
</dbReference>
<comment type="similarity">
    <text evidence="9">Belongs to the G-protein coupled receptor 1 family. Mas subfamily.</text>
</comment>
<reference evidence="14" key="1">
    <citation type="submission" date="2025-08" db="UniProtKB">
        <authorList>
            <consortium name="RefSeq"/>
        </authorList>
    </citation>
    <scope>IDENTIFICATION</scope>
</reference>
<dbReference type="PANTHER" id="PTHR11334:SF29">
    <property type="entry name" value="MAS-RELATED G-PROTEIN COUPLED RECEPTOR MEMBER X2"/>
    <property type="match status" value="1"/>
</dbReference>
<organism evidence="13 14">
    <name type="scientific">Microcaecilia unicolor</name>
    <dbReference type="NCBI Taxonomy" id="1415580"/>
    <lineage>
        <taxon>Eukaryota</taxon>
        <taxon>Metazoa</taxon>
        <taxon>Chordata</taxon>
        <taxon>Craniata</taxon>
        <taxon>Vertebrata</taxon>
        <taxon>Euteleostomi</taxon>
        <taxon>Amphibia</taxon>
        <taxon>Gymnophiona</taxon>
        <taxon>Siphonopidae</taxon>
        <taxon>Microcaecilia</taxon>
    </lineage>
</organism>
<dbReference type="InterPro" id="IPR017452">
    <property type="entry name" value="GPCR_Rhodpsn_7TM"/>
</dbReference>
<feature type="transmembrane region" description="Helical" evidence="11">
    <location>
        <begin position="263"/>
        <end position="283"/>
    </location>
</feature>
<keyword evidence="8 10" id="KW-0807">Transducer</keyword>
<feature type="transmembrane region" description="Helical" evidence="11">
    <location>
        <begin position="34"/>
        <end position="58"/>
    </location>
</feature>
<evidence type="ECO:0000256" key="9">
    <source>
        <dbReference type="ARBA" id="ARBA00061394"/>
    </source>
</evidence>
<evidence type="ECO:0000259" key="12">
    <source>
        <dbReference type="PROSITE" id="PS50262"/>
    </source>
</evidence>
<dbReference type="GO" id="GO:0005886">
    <property type="term" value="C:plasma membrane"/>
    <property type="evidence" value="ECO:0007669"/>
    <property type="project" value="UniProtKB-SubCell"/>
</dbReference>
<accession>A0A6P7WV48</accession>
<comment type="subcellular location">
    <subcellularLocation>
        <location evidence="1">Cell membrane</location>
        <topology evidence="1">Multi-pass membrane protein</topology>
    </subcellularLocation>
</comment>
<evidence type="ECO:0000256" key="10">
    <source>
        <dbReference type="RuleBase" id="RU000688"/>
    </source>
</evidence>
<evidence type="ECO:0000256" key="4">
    <source>
        <dbReference type="ARBA" id="ARBA00022989"/>
    </source>
</evidence>
<evidence type="ECO:0000256" key="3">
    <source>
        <dbReference type="ARBA" id="ARBA00022692"/>
    </source>
</evidence>
<sequence>MTEQSTKFANTILTEAFNTTSENYTFEAFTTADIVLISFSLVISLLGVVGNGVILWFLGFKIKRNKFTIYILNLATADLMFLLCCLVVLFYILLDIGTSIAPWTVLQFLLIFGYYTGLYLLTAISMERCLSVLYPIWYQCKRPRHLSAFVCGFLWVLSCLVTGLEFFVCVEWGEESFTHMKGCEIALFMFICILTFLVFTPLMVISSLTLLIKIRMSSQQHHQPKLYIVIVTTVFVFCVFAMPLRILSLLWYQQLNYPEIFEYLTILFSSINSTANPFIYFLVGSQGRQIFEGFTILAALQRVFKDDSEIPVRQETESTRSNLSQVERRYISHHT</sequence>
<feature type="transmembrane region" description="Helical" evidence="11">
    <location>
        <begin position="187"/>
        <end position="214"/>
    </location>
</feature>
<gene>
    <name evidence="14" type="primary">LOC115461406</name>
</gene>
<keyword evidence="4 11" id="KW-1133">Transmembrane helix</keyword>
<dbReference type="SUPFAM" id="SSF81321">
    <property type="entry name" value="Family A G protein-coupled receptor-like"/>
    <property type="match status" value="1"/>
</dbReference>
<name>A0A6P7WV48_9AMPH</name>
<feature type="transmembrane region" description="Helical" evidence="11">
    <location>
        <begin position="146"/>
        <end position="167"/>
    </location>
</feature>
<feature type="transmembrane region" description="Helical" evidence="11">
    <location>
        <begin position="70"/>
        <end position="94"/>
    </location>
</feature>
<dbReference type="RefSeq" id="XP_030047042.1">
    <property type="nucleotide sequence ID" value="XM_030191182.1"/>
</dbReference>
<keyword evidence="6 11" id="KW-0472">Membrane</keyword>
<dbReference type="PANTHER" id="PTHR11334">
    <property type="entry name" value="MAS-RELATED G-PROTEIN COUPLED RECEPTOR"/>
    <property type="match status" value="1"/>
</dbReference>
<keyword evidence="7 10" id="KW-0675">Receptor</keyword>
<evidence type="ECO:0000256" key="5">
    <source>
        <dbReference type="ARBA" id="ARBA00023040"/>
    </source>
</evidence>
<dbReference type="Gene3D" id="1.20.1070.10">
    <property type="entry name" value="Rhodopsin 7-helix transmembrane proteins"/>
    <property type="match status" value="1"/>
</dbReference>
<keyword evidence="2" id="KW-1003">Cell membrane</keyword>
<evidence type="ECO:0000256" key="1">
    <source>
        <dbReference type="ARBA" id="ARBA00004651"/>
    </source>
</evidence>
<dbReference type="InterPro" id="IPR026234">
    <property type="entry name" value="MRGPCRFAMILY"/>
</dbReference>
<dbReference type="PRINTS" id="PR00237">
    <property type="entry name" value="GPCRRHODOPSN"/>
</dbReference>
<dbReference type="AlphaFoldDB" id="A0A6P7WV48"/>
<protein>
    <submittedName>
        <fullName evidence="14">Proto-oncogene Mas-like</fullName>
    </submittedName>
</protein>
<dbReference type="PROSITE" id="PS00237">
    <property type="entry name" value="G_PROTEIN_RECEP_F1_1"/>
    <property type="match status" value="1"/>
</dbReference>
<dbReference type="OrthoDB" id="9896011at2759"/>
<dbReference type="InterPro" id="IPR000276">
    <property type="entry name" value="GPCR_Rhodpsn"/>
</dbReference>
<dbReference type="PRINTS" id="PR02108">
    <property type="entry name" value="MRGPCRFAMILY"/>
</dbReference>